<name>A0A163LY27_DIDRA</name>
<proteinExistence type="predicted"/>
<feature type="region of interest" description="Disordered" evidence="1">
    <location>
        <begin position="1"/>
        <end position="85"/>
    </location>
</feature>
<feature type="compositionally biased region" description="Polar residues" evidence="1">
    <location>
        <begin position="169"/>
        <end position="180"/>
    </location>
</feature>
<sequence>MMGPQQGRHSRDAHVEAIDLTFSSPEPETMPASHVNNNLRQQQPPTARFKQEPGASYRSAHKDHIQWQDSTRNGNNPQQQPRQINPHHVKQIVDTSSPRALRHIVLQLCKTSPALSGALVRGLAPHSAYAQGLIRGQQARSQAQTSHTTKIEHKSSGQDAYKRMKSRLGSGTSTQISASRPHNDRSPAFRENRDGLRMPSSQTTPRIKREYQASPTDSDDSTNIIDFPEAKRENESRNPTADGNSSRHFSTSRHNTERLAVRQRPAHNHTPDVKPKLCLQCGEMIKEGETNCYYHPGHELPTGADDIPQHSCCGKFSGEPGCTSGRHVSERTGTTTNSKRPSPSPYGGTQWLKKPRVL</sequence>
<feature type="compositionally biased region" description="Polar residues" evidence="1">
    <location>
        <begin position="34"/>
        <end position="45"/>
    </location>
</feature>
<feature type="compositionally biased region" description="Basic and acidic residues" evidence="1">
    <location>
        <begin position="149"/>
        <end position="162"/>
    </location>
</feature>
<accession>A0A163LY27</accession>
<feature type="compositionally biased region" description="Low complexity" evidence="1">
    <location>
        <begin position="73"/>
        <end position="84"/>
    </location>
</feature>
<gene>
    <name evidence="2" type="ORF">ST47_g643</name>
</gene>
<comment type="caution">
    <text evidence="2">The sequence shown here is derived from an EMBL/GenBank/DDBJ whole genome shotgun (WGS) entry which is preliminary data.</text>
</comment>
<protein>
    <submittedName>
        <fullName evidence="2">Uncharacterized protein</fullName>
    </submittedName>
</protein>
<dbReference type="OrthoDB" id="3798352at2759"/>
<evidence type="ECO:0000313" key="3">
    <source>
        <dbReference type="Proteomes" id="UP000076837"/>
    </source>
</evidence>
<feature type="region of interest" description="Disordered" evidence="1">
    <location>
        <begin position="321"/>
        <end position="358"/>
    </location>
</feature>
<dbReference type="Proteomes" id="UP000076837">
    <property type="component" value="Unassembled WGS sequence"/>
</dbReference>
<evidence type="ECO:0000313" key="2">
    <source>
        <dbReference type="EMBL" id="KZM28225.1"/>
    </source>
</evidence>
<reference evidence="2 3" key="1">
    <citation type="journal article" date="2016" name="Sci. Rep.">
        <title>Draft genome sequencing and secretome analysis of fungal phytopathogen Ascochyta rabiei provides insight into the necrotrophic effector repertoire.</title>
        <authorList>
            <person name="Verma S."/>
            <person name="Gazara R.K."/>
            <person name="Nizam S."/>
            <person name="Parween S."/>
            <person name="Chattopadhyay D."/>
            <person name="Verma P.K."/>
        </authorList>
    </citation>
    <scope>NUCLEOTIDE SEQUENCE [LARGE SCALE GENOMIC DNA]</scope>
    <source>
        <strain evidence="2 3">ArDII</strain>
    </source>
</reference>
<dbReference type="EMBL" id="JYNV01000028">
    <property type="protein sequence ID" value="KZM28225.1"/>
    <property type="molecule type" value="Genomic_DNA"/>
</dbReference>
<feature type="compositionally biased region" description="Polar residues" evidence="1">
    <location>
        <begin position="213"/>
        <end position="224"/>
    </location>
</feature>
<keyword evidence="3" id="KW-1185">Reference proteome</keyword>
<feature type="compositionally biased region" description="Basic and acidic residues" evidence="1">
    <location>
        <begin position="181"/>
        <end position="196"/>
    </location>
</feature>
<feature type="compositionally biased region" description="Polar residues" evidence="1">
    <location>
        <begin position="237"/>
        <end position="253"/>
    </location>
</feature>
<feature type="region of interest" description="Disordered" evidence="1">
    <location>
        <begin position="135"/>
        <end position="258"/>
    </location>
</feature>
<feature type="compositionally biased region" description="Polar residues" evidence="1">
    <location>
        <begin position="138"/>
        <end position="148"/>
    </location>
</feature>
<feature type="compositionally biased region" description="Polar residues" evidence="1">
    <location>
        <begin position="331"/>
        <end position="341"/>
    </location>
</feature>
<dbReference type="AlphaFoldDB" id="A0A163LY27"/>
<evidence type="ECO:0000256" key="1">
    <source>
        <dbReference type="SAM" id="MobiDB-lite"/>
    </source>
</evidence>
<organism evidence="2 3">
    <name type="scientific">Didymella rabiei</name>
    <name type="common">Chickpea ascochyta blight fungus</name>
    <name type="synonym">Mycosphaerella rabiei</name>
    <dbReference type="NCBI Taxonomy" id="5454"/>
    <lineage>
        <taxon>Eukaryota</taxon>
        <taxon>Fungi</taxon>
        <taxon>Dikarya</taxon>
        <taxon>Ascomycota</taxon>
        <taxon>Pezizomycotina</taxon>
        <taxon>Dothideomycetes</taxon>
        <taxon>Pleosporomycetidae</taxon>
        <taxon>Pleosporales</taxon>
        <taxon>Pleosporineae</taxon>
        <taxon>Didymellaceae</taxon>
        <taxon>Ascochyta</taxon>
    </lineage>
</organism>